<dbReference type="InterPro" id="IPR010710">
    <property type="entry name" value="DUF1289"/>
</dbReference>
<sequence>MKSSVSQKIESPCIRNCCLDKQDVCVGCGRSLSDIMNWQAFSDEDKLAALSRADINRQKLCKN</sequence>
<reference evidence="1 2" key="1">
    <citation type="submission" date="2022-10" db="EMBL/GenBank/DDBJ databases">
        <title>Marinomonas transparenta sp. nov. and Marinomonas sargassi sp. nov., isolated from marine alga (Sargassum natans (L.) Gaillon).</title>
        <authorList>
            <person name="Wang Y."/>
        </authorList>
    </citation>
    <scope>NUCLEOTIDE SEQUENCE [LARGE SCALE GENOMIC DNA]</scope>
    <source>
        <strain evidence="1 2">C2222</strain>
    </source>
</reference>
<gene>
    <name evidence="1" type="ORF">OFY17_06785</name>
</gene>
<dbReference type="Pfam" id="PF06945">
    <property type="entry name" value="DUF1289"/>
    <property type="match status" value="1"/>
</dbReference>
<evidence type="ECO:0000313" key="2">
    <source>
        <dbReference type="Proteomes" id="UP001209713"/>
    </source>
</evidence>
<organism evidence="1 2">
    <name type="scientific">Marinomonas sargassi</name>
    <dbReference type="NCBI Taxonomy" id="2984494"/>
    <lineage>
        <taxon>Bacteria</taxon>
        <taxon>Pseudomonadati</taxon>
        <taxon>Pseudomonadota</taxon>
        <taxon>Gammaproteobacteria</taxon>
        <taxon>Oceanospirillales</taxon>
        <taxon>Oceanospirillaceae</taxon>
        <taxon>Marinomonas</taxon>
    </lineage>
</organism>
<name>A0ABT2YRT3_9GAMM</name>
<comment type="caution">
    <text evidence="1">The sequence shown here is derived from an EMBL/GenBank/DDBJ whole genome shotgun (WGS) entry which is preliminary data.</text>
</comment>
<dbReference type="RefSeq" id="WP_263529977.1">
    <property type="nucleotide sequence ID" value="NZ_JAOVZB010000002.1"/>
</dbReference>
<protein>
    <submittedName>
        <fullName evidence="1">DUF1289 domain-containing protein</fullName>
    </submittedName>
</protein>
<keyword evidence="2" id="KW-1185">Reference proteome</keyword>
<dbReference type="PANTHER" id="PTHR35175:SF2">
    <property type="entry name" value="DUF1289 DOMAIN-CONTAINING PROTEIN"/>
    <property type="match status" value="1"/>
</dbReference>
<evidence type="ECO:0000313" key="1">
    <source>
        <dbReference type="EMBL" id="MCV2402598.1"/>
    </source>
</evidence>
<dbReference type="PANTHER" id="PTHR35175">
    <property type="entry name" value="DUF1289 DOMAIN-CONTAINING PROTEIN"/>
    <property type="match status" value="1"/>
</dbReference>
<accession>A0ABT2YRT3</accession>
<dbReference type="Proteomes" id="UP001209713">
    <property type="component" value="Unassembled WGS sequence"/>
</dbReference>
<dbReference type="EMBL" id="JAOVZB010000002">
    <property type="protein sequence ID" value="MCV2402598.1"/>
    <property type="molecule type" value="Genomic_DNA"/>
</dbReference>
<proteinExistence type="predicted"/>